<gene>
    <name evidence="2" type="ORF">GCM10010082_05060</name>
</gene>
<feature type="compositionally biased region" description="Low complexity" evidence="1">
    <location>
        <begin position="311"/>
        <end position="321"/>
    </location>
</feature>
<protein>
    <recommendedName>
        <fullName evidence="4">AsmA domain-containing protein</fullName>
    </recommendedName>
</protein>
<feature type="compositionally biased region" description="Acidic residues" evidence="1">
    <location>
        <begin position="536"/>
        <end position="545"/>
    </location>
</feature>
<evidence type="ECO:0000313" key="3">
    <source>
        <dbReference type="Proteomes" id="UP000604243"/>
    </source>
</evidence>
<organism evidence="2 3">
    <name type="scientific">Kushneria pakistanensis</name>
    <dbReference type="NCBI Taxonomy" id="1508770"/>
    <lineage>
        <taxon>Bacteria</taxon>
        <taxon>Pseudomonadati</taxon>
        <taxon>Pseudomonadota</taxon>
        <taxon>Gammaproteobacteria</taxon>
        <taxon>Oceanospirillales</taxon>
        <taxon>Halomonadaceae</taxon>
        <taxon>Kushneria</taxon>
    </lineage>
</organism>
<dbReference type="PANTHER" id="PTHR30441">
    <property type="entry name" value="DUF748 DOMAIN-CONTAINING PROTEIN"/>
    <property type="match status" value="1"/>
</dbReference>
<dbReference type="InterPro" id="IPR052894">
    <property type="entry name" value="AsmA-related"/>
</dbReference>
<reference evidence="3" key="1">
    <citation type="journal article" date="2019" name="Int. J. Syst. Evol. Microbiol.">
        <title>The Global Catalogue of Microorganisms (GCM) 10K type strain sequencing project: providing services to taxonomists for standard genome sequencing and annotation.</title>
        <authorList>
            <consortium name="The Broad Institute Genomics Platform"/>
            <consortium name="The Broad Institute Genome Sequencing Center for Infectious Disease"/>
            <person name="Wu L."/>
            <person name="Ma J."/>
        </authorList>
    </citation>
    <scope>NUCLEOTIDE SEQUENCE [LARGE SCALE GENOMIC DNA]</scope>
    <source>
        <strain evidence="3">KCTC 42082</strain>
    </source>
</reference>
<dbReference type="PANTHER" id="PTHR30441:SF8">
    <property type="entry name" value="DUF748 DOMAIN-CONTAINING PROTEIN"/>
    <property type="match status" value="1"/>
</dbReference>
<feature type="region of interest" description="Disordered" evidence="1">
    <location>
        <begin position="300"/>
        <end position="332"/>
    </location>
</feature>
<comment type="caution">
    <text evidence="2">The sequence shown here is derived from an EMBL/GenBank/DDBJ whole genome shotgun (WGS) entry which is preliminary data.</text>
</comment>
<evidence type="ECO:0000256" key="1">
    <source>
        <dbReference type="SAM" id="MobiDB-lite"/>
    </source>
</evidence>
<dbReference type="Proteomes" id="UP000604243">
    <property type="component" value="Unassembled WGS sequence"/>
</dbReference>
<dbReference type="Pfam" id="PF05359">
    <property type="entry name" value="DUF748"/>
    <property type="match status" value="1"/>
</dbReference>
<dbReference type="EMBL" id="BMZM01000001">
    <property type="protein sequence ID" value="GHC17047.1"/>
    <property type="molecule type" value="Genomic_DNA"/>
</dbReference>
<feature type="region of interest" description="Disordered" evidence="1">
    <location>
        <begin position="533"/>
        <end position="563"/>
    </location>
</feature>
<sequence length="563" mass="60312">MVVLGFLLATWGLASYASQKISSSTGQPASIERLIFNPLTATLSLRGLALGDPAEPIATIEQGSVTLRWSSLWEPGLHISDIVLDGAHLHMVTDASGELNLETLGEGTSPDEDSAMRVVIDHIAVSRGQLDWIDRQASPQGQLSLRDMTLSLSDYDSEQPDPMHGSASARLGDGRLEARGDFSPVPLTGDLQLKGEQLALTQLNPWLVRMQHMQIESGVLQGQGRLAFGRAVSDDVLWQGDIDLEALRILDQQGQDVLGLEKAALKELDIQGSDHLRAESIILDAPNILVLLDEQGGLNLTSQPDSDKEQASSSASQGAPSDDGDSGQGVNMALGSLRINNGTFRFEDHQMSPVVQLDIRGVEGHMNAFDTRTSVPAEFTLKGLESDDTPVAIEGSFSAGSSLKGEMSLTSERLPLKRFAPYVRRFGGYRIESGTADLDLHYQLDDGRVTASNHVVLRRLALDEEAVDNDASLPLRRLVGMLQGDDGVINLDIPIQATVDGGEVDIGGVVMQVLGEVLKNLATSPIDTLDAMINGDDNDAADENSEGYTEGPLSQVATEPGDE</sequence>
<keyword evidence="3" id="KW-1185">Reference proteome</keyword>
<dbReference type="InterPro" id="IPR008023">
    <property type="entry name" value="DUF748"/>
</dbReference>
<evidence type="ECO:0008006" key="4">
    <source>
        <dbReference type="Google" id="ProtNLM"/>
    </source>
</evidence>
<name>A0ABQ3FBD2_9GAMM</name>
<proteinExistence type="predicted"/>
<accession>A0ABQ3FBD2</accession>
<evidence type="ECO:0000313" key="2">
    <source>
        <dbReference type="EMBL" id="GHC17047.1"/>
    </source>
</evidence>